<dbReference type="Proteomes" id="UP000034832">
    <property type="component" value="Unassembled WGS sequence"/>
</dbReference>
<evidence type="ECO:0000313" key="2">
    <source>
        <dbReference type="EMBL" id="TKT73529.1"/>
    </source>
</evidence>
<dbReference type="AlphaFoldDB" id="A0A4U6BSB8"/>
<dbReference type="STRING" id="211460.YH63_19815"/>
<keyword evidence="1" id="KW-0472">Membrane</keyword>
<name>A0A4U6BSB8_9BRAD</name>
<proteinExistence type="predicted"/>
<protein>
    <submittedName>
        <fullName evidence="2">Uncharacterized protein</fullName>
    </submittedName>
</protein>
<evidence type="ECO:0000256" key="1">
    <source>
        <dbReference type="SAM" id="Phobius"/>
    </source>
</evidence>
<keyword evidence="1" id="KW-1133">Transmembrane helix</keyword>
<dbReference type="EMBL" id="LBIA02000001">
    <property type="protein sequence ID" value="TKT73529.1"/>
    <property type="molecule type" value="Genomic_DNA"/>
</dbReference>
<reference evidence="2" key="1">
    <citation type="submission" date="2019-04" db="EMBL/GenBank/DDBJ databases">
        <title>Whole genome sequencing of cave bacteria.</title>
        <authorList>
            <person name="Gan H.M."/>
            <person name="Barton H."/>
            <person name="Savka M.A."/>
        </authorList>
    </citation>
    <scope>NUCLEOTIDE SEQUENCE [LARGE SCALE GENOMIC DNA]</scope>
    <source>
        <strain evidence="2">LC387</strain>
    </source>
</reference>
<evidence type="ECO:0000313" key="3">
    <source>
        <dbReference type="Proteomes" id="UP000034832"/>
    </source>
</evidence>
<sequence length="81" mass="8433">MRRERDNRLLALPDSDAQNVCGTNDLLGNAMRVFIAALLFAGVAAAGTSMILNAFQEPGYVAFTTSGARVGDPGHNLVGPG</sequence>
<keyword evidence="1" id="KW-0812">Transmembrane</keyword>
<keyword evidence="3" id="KW-1185">Reference proteome</keyword>
<comment type="caution">
    <text evidence="2">The sequence shown here is derived from an EMBL/GenBank/DDBJ whole genome shotgun (WGS) entry which is preliminary data.</text>
</comment>
<dbReference type="RefSeq" id="WP_137325257.1">
    <property type="nucleotide sequence ID" value="NZ_LBIA02000001.1"/>
</dbReference>
<accession>A0A4U6BSB8</accession>
<feature type="transmembrane region" description="Helical" evidence="1">
    <location>
        <begin position="33"/>
        <end position="55"/>
    </location>
</feature>
<dbReference type="OrthoDB" id="8002257at2"/>
<gene>
    <name evidence="2" type="ORF">YH63_020045</name>
</gene>
<organism evidence="2 3">
    <name type="scientific">Afipia massiliensis</name>
    <dbReference type="NCBI Taxonomy" id="211460"/>
    <lineage>
        <taxon>Bacteria</taxon>
        <taxon>Pseudomonadati</taxon>
        <taxon>Pseudomonadota</taxon>
        <taxon>Alphaproteobacteria</taxon>
        <taxon>Hyphomicrobiales</taxon>
        <taxon>Nitrobacteraceae</taxon>
        <taxon>Afipia</taxon>
    </lineage>
</organism>